<evidence type="ECO:0000256" key="1">
    <source>
        <dbReference type="ARBA" id="ARBA00001971"/>
    </source>
</evidence>
<dbReference type="GO" id="GO:0016705">
    <property type="term" value="F:oxidoreductase activity, acting on paired donors, with incorporation or reduction of molecular oxygen"/>
    <property type="evidence" value="ECO:0007669"/>
    <property type="project" value="InterPro"/>
</dbReference>
<keyword evidence="7 13" id="KW-1133">Transmembrane helix</keyword>
<dbReference type="GO" id="GO:0020037">
    <property type="term" value="F:heme binding"/>
    <property type="evidence" value="ECO:0007669"/>
    <property type="project" value="InterPro"/>
</dbReference>
<dbReference type="InterPro" id="IPR036396">
    <property type="entry name" value="Cyt_P450_sf"/>
</dbReference>
<evidence type="ECO:0000256" key="10">
    <source>
        <dbReference type="ARBA" id="ARBA00023033"/>
    </source>
</evidence>
<dbReference type="InterPro" id="IPR001128">
    <property type="entry name" value="Cyt_P450"/>
</dbReference>
<evidence type="ECO:0000313" key="15">
    <source>
        <dbReference type="Proteomes" id="UP000184073"/>
    </source>
</evidence>
<evidence type="ECO:0000256" key="11">
    <source>
        <dbReference type="ARBA" id="ARBA00023136"/>
    </source>
</evidence>
<dbReference type="PANTHER" id="PTHR46206:SF9">
    <property type="entry name" value="CYTOCHROME P450"/>
    <property type="match status" value="1"/>
</dbReference>
<dbReference type="VEuPathDB" id="FungiDB:ASPVEDRAFT_32144"/>
<comment type="subcellular location">
    <subcellularLocation>
        <location evidence="2">Membrane</location>
    </subcellularLocation>
</comment>
<dbReference type="Pfam" id="PF00067">
    <property type="entry name" value="p450"/>
    <property type="match status" value="1"/>
</dbReference>
<gene>
    <name evidence="14" type="ORF">ASPVEDRAFT_32144</name>
</gene>
<organism evidence="14 15">
    <name type="scientific">Aspergillus versicolor CBS 583.65</name>
    <dbReference type="NCBI Taxonomy" id="1036611"/>
    <lineage>
        <taxon>Eukaryota</taxon>
        <taxon>Fungi</taxon>
        <taxon>Dikarya</taxon>
        <taxon>Ascomycota</taxon>
        <taxon>Pezizomycotina</taxon>
        <taxon>Eurotiomycetes</taxon>
        <taxon>Eurotiomycetidae</taxon>
        <taxon>Eurotiales</taxon>
        <taxon>Aspergillaceae</taxon>
        <taxon>Aspergillus</taxon>
        <taxon>Aspergillus subgen. Nidulantes</taxon>
    </lineage>
</organism>
<keyword evidence="4 12" id="KW-0349">Heme</keyword>
<evidence type="ECO:0000313" key="14">
    <source>
        <dbReference type="EMBL" id="OJJ05788.1"/>
    </source>
</evidence>
<name>A0A1L9PW83_ASPVE</name>
<dbReference type="InterPro" id="IPR002403">
    <property type="entry name" value="Cyt_P450_E_grp-IV"/>
</dbReference>
<dbReference type="Gene3D" id="1.10.630.10">
    <property type="entry name" value="Cytochrome P450"/>
    <property type="match status" value="1"/>
</dbReference>
<evidence type="ECO:0000256" key="5">
    <source>
        <dbReference type="ARBA" id="ARBA00022692"/>
    </source>
</evidence>
<protein>
    <recommendedName>
        <fullName evidence="16">Cytochrome P450</fullName>
    </recommendedName>
</protein>
<reference evidence="15" key="1">
    <citation type="journal article" date="2017" name="Genome Biol.">
        <title>Comparative genomics reveals high biological diversity and specific adaptations in the industrially and medically important fungal genus Aspergillus.</title>
        <authorList>
            <person name="de Vries R.P."/>
            <person name="Riley R."/>
            <person name="Wiebenga A."/>
            <person name="Aguilar-Osorio G."/>
            <person name="Amillis S."/>
            <person name="Uchima C.A."/>
            <person name="Anderluh G."/>
            <person name="Asadollahi M."/>
            <person name="Askin M."/>
            <person name="Barry K."/>
            <person name="Battaglia E."/>
            <person name="Bayram O."/>
            <person name="Benocci T."/>
            <person name="Braus-Stromeyer S.A."/>
            <person name="Caldana C."/>
            <person name="Canovas D."/>
            <person name="Cerqueira G.C."/>
            <person name="Chen F."/>
            <person name="Chen W."/>
            <person name="Choi C."/>
            <person name="Clum A."/>
            <person name="Dos Santos R.A."/>
            <person name="Damasio A.R."/>
            <person name="Diallinas G."/>
            <person name="Emri T."/>
            <person name="Fekete E."/>
            <person name="Flipphi M."/>
            <person name="Freyberg S."/>
            <person name="Gallo A."/>
            <person name="Gournas C."/>
            <person name="Habgood R."/>
            <person name="Hainaut M."/>
            <person name="Harispe M.L."/>
            <person name="Henrissat B."/>
            <person name="Hilden K.S."/>
            <person name="Hope R."/>
            <person name="Hossain A."/>
            <person name="Karabika E."/>
            <person name="Karaffa L."/>
            <person name="Karanyi Z."/>
            <person name="Krasevec N."/>
            <person name="Kuo A."/>
            <person name="Kusch H."/>
            <person name="LaButti K."/>
            <person name="Lagendijk E.L."/>
            <person name="Lapidus A."/>
            <person name="Levasseur A."/>
            <person name="Lindquist E."/>
            <person name="Lipzen A."/>
            <person name="Logrieco A.F."/>
            <person name="MacCabe A."/>
            <person name="Maekelae M.R."/>
            <person name="Malavazi I."/>
            <person name="Melin P."/>
            <person name="Meyer V."/>
            <person name="Mielnichuk N."/>
            <person name="Miskei M."/>
            <person name="Molnar A.P."/>
            <person name="Mule G."/>
            <person name="Ngan C.Y."/>
            <person name="Orejas M."/>
            <person name="Orosz E."/>
            <person name="Ouedraogo J.P."/>
            <person name="Overkamp K.M."/>
            <person name="Park H.-S."/>
            <person name="Perrone G."/>
            <person name="Piumi F."/>
            <person name="Punt P.J."/>
            <person name="Ram A.F."/>
            <person name="Ramon A."/>
            <person name="Rauscher S."/>
            <person name="Record E."/>
            <person name="Riano-Pachon D.M."/>
            <person name="Robert V."/>
            <person name="Roehrig J."/>
            <person name="Ruller R."/>
            <person name="Salamov A."/>
            <person name="Salih N.S."/>
            <person name="Samson R.A."/>
            <person name="Sandor E."/>
            <person name="Sanguinetti M."/>
            <person name="Schuetze T."/>
            <person name="Sepcic K."/>
            <person name="Shelest E."/>
            <person name="Sherlock G."/>
            <person name="Sophianopoulou V."/>
            <person name="Squina F.M."/>
            <person name="Sun H."/>
            <person name="Susca A."/>
            <person name="Todd R.B."/>
            <person name="Tsang A."/>
            <person name="Unkles S.E."/>
            <person name="van de Wiele N."/>
            <person name="van Rossen-Uffink D."/>
            <person name="Oliveira J.V."/>
            <person name="Vesth T.C."/>
            <person name="Visser J."/>
            <person name="Yu J.-H."/>
            <person name="Zhou M."/>
            <person name="Andersen M.R."/>
            <person name="Archer D.B."/>
            <person name="Baker S.E."/>
            <person name="Benoit I."/>
            <person name="Brakhage A.A."/>
            <person name="Braus G.H."/>
            <person name="Fischer R."/>
            <person name="Frisvad J.C."/>
            <person name="Goldman G.H."/>
            <person name="Houbraken J."/>
            <person name="Oakley B."/>
            <person name="Pocsi I."/>
            <person name="Scazzocchio C."/>
            <person name="Seiboth B."/>
            <person name="vanKuyk P.A."/>
            <person name="Wortman J."/>
            <person name="Dyer P.S."/>
            <person name="Grigoriev I.V."/>
        </authorList>
    </citation>
    <scope>NUCLEOTIDE SEQUENCE [LARGE SCALE GENOMIC DNA]</scope>
    <source>
        <strain evidence="15">CBS 583.65</strain>
    </source>
</reference>
<dbReference type="GeneID" id="63726080"/>
<dbReference type="RefSeq" id="XP_040671550.1">
    <property type="nucleotide sequence ID" value="XM_040810569.1"/>
</dbReference>
<proteinExistence type="inferred from homology"/>
<keyword evidence="15" id="KW-1185">Reference proteome</keyword>
<dbReference type="GO" id="GO:0005506">
    <property type="term" value="F:iron ion binding"/>
    <property type="evidence" value="ECO:0007669"/>
    <property type="project" value="InterPro"/>
</dbReference>
<feature type="binding site" description="axial binding residue" evidence="12">
    <location>
        <position position="474"/>
    </location>
    <ligand>
        <name>heme</name>
        <dbReference type="ChEBI" id="CHEBI:30413"/>
    </ligand>
    <ligandPart>
        <name>Fe</name>
        <dbReference type="ChEBI" id="CHEBI:18248"/>
    </ligandPart>
</feature>
<dbReference type="SUPFAM" id="SSF48264">
    <property type="entry name" value="Cytochrome P450"/>
    <property type="match status" value="1"/>
</dbReference>
<keyword evidence="11 13" id="KW-0472">Membrane</keyword>
<sequence length="529" mass="60527">MVDSGTLDLIKRGIDEQSRWASYGQIAAALLGLYWVLSIFNGKSSPRLPGAQVHGHKWRWEPALVLQIRFVFVQKYPMGRPSIRHGYHSPPNQVPRRDAIDSKKKLNGKFPQVNNLVPRWTWTQFMMDSDLIVRVLNSKLTPDLTKFVELARTELEYAWEIDVPKPDSKRNIHVLITPANTLNTLDWKEVDIQEVMRMLVARMSAKVFMGQPACRNMDWLRVSIEFTYDMFAAAFTLRMFPPWLHPIVAHFVAARWRMRRNINIGKAVIGDLMRERRDALERGEEPDDTLLGWMTDNGTEKEVEISEMAARQCALTLASIHTTSLGVSNVLFDLASHPEWVPVLREEIEEVTKAYGKMGEKGMPSKQWIAKLEKMDSFLVESQRINPPILLRPQRLALTPLTLKDGTHIPKGAMVAWAGHHHANDPSIAPEPEVFDPMRNYRKRHANNGENMNKFVAGQTDINSLSFGYGGQACPGRYFAVSEIKMILARLLVELDFAYPEGKSRPQNMFADENVFMDPKAKLMMRKRL</sequence>
<evidence type="ECO:0000256" key="13">
    <source>
        <dbReference type="SAM" id="Phobius"/>
    </source>
</evidence>
<feature type="transmembrane region" description="Helical" evidence="13">
    <location>
        <begin position="20"/>
        <end position="40"/>
    </location>
</feature>
<evidence type="ECO:0000256" key="12">
    <source>
        <dbReference type="PIRSR" id="PIRSR602403-1"/>
    </source>
</evidence>
<dbReference type="GO" id="GO:0016020">
    <property type="term" value="C:membrane"/>
    <property type="evidence" value="ECO:0007669"/>
    <property type="project" value="UniProtKB-SubCell"/>
</dbReference>
<dbReference type="PRINTS" id="PR00465">
    <property type="entry name" value="EP450IV"/>
</dbReference>
<evidence type="ECO:0000256" key="6">
    <source>
        <dbReference type="ARBA" id="ARBA00022723"/>
    </source>
</evidence>
<keyword evidence="9 12" id="KW-0408">Iron</keyword>
<dbReference type="CDD" id="cd11041">
    <property type="entry name" value="CYP503A1-like"/>
    <property type="match status" value="1"/>
</dbReference>
<dbReference type="AlphaFoldDB" id="A0A1L9PW83"/>
<dbReference type="OrthoDB" id="1844152at2759"/>
<dbReference type="GO" id="GO:0004497">
    <property type="term" value="F:monooxygenase activity"/>
    <property type="evidence" value="ECO:0007669"/>
    <property type="project" value="UniProtKB-KW"/>
</dbReference>
<evidence type="ECO:0000256" key="8">
    <source>
        <dbReference type="ARBA" id="ARBA00023002"/>
    </source>
</evidence>
<accession>A0A1L9PW83</accession>
<evidence type="ECO:0000256" key="7">
    <source>
        <dbReference type="ARBA" id="ARBA00022989"/>
    </source>
</evidence>
<keyword evidence="10" id="KW-0503">Monooxygenase</keyword>
<comment type="cofactor">
    <cofactor evidence="1 12">
        <name>heme</name>
        <dbReference type="ChEBI" id="CHEBI:30413"/>
    </cofactor>
</comment>
<evidence type="ECO:0000256" key="4">
    <source>
        <dbReference type="ARBA" id="ARBA00022617"/>
    </source>
</evidence>
<dbReference type="Proteomes" id="UP000184073">
    <property type="component" value="Unassembled WGS sequence"/>
</dbReference>
<evidence type="ECO:0000256" key="9">
    <source>
        <dbReference type="ARBA" id="ARBA00023004"/>
    </source>
</evidence>
<evidence type="ECO:0000256" key="3">
    <source>
        <dbReference type="ARBA" id="ARBA00010617"/>
    </source>
</evidence>
<comment type="similarity">
    <text evidence="3">Belongs to the cytochrome P450 family.</text>
</comment>
<dbReference type="PANTHER" id="PTHR46206">
    <property type="entry name" value="CYTOCHROME P450"/>
    <property type="match status" value="1"/>
</dbReference>
<evidence type="ECO:0008006" key="16">
    <source>
        <dbReference type="Google" id="ProtNLM"/>
    </source>
</evidence>
<evidence type="ECO:0000256" key="2">
    <source>
        <dbReference type="ARBA" id="ARBA00004370"/>
    </source>
</evidence>
<dbReference type="STRING" id="1036611.A0A1L9PW83"/>
<keyword evidence="6 12" id="KW-0479">Metal-binding</keyword>
<dbReference type="GO" id="GO:0019748">
    <property type="term" value="P:secondary metabolic process"/>
    <property type="evidence" value="ECO:0007669"/>
    <property type="project" value="UniProtKB-ARBA"/>
</dbReference>
<keyword evidence="8" id="KW-0560">Oxidoreductase</keyword>
<dbReference type="EMBL" id="KV878133">
    <property type="protein sequence ID" value="OJJ05788.1"/>
    <property type="molecule type" value="Genomic_DNA"/>
</dbReference>
<keyword evidence="5 13" id="KW-0812">Transmembrane</keyword>